<dbReference type="AlphaFoldDB" id="A0A094IZF7"/>
<reference evidence="2" key="1">
    <citation type="submission" date="2014-08" db="EMBL/GenBank/DDBJ databases">
        <title>Fullgenome sequencing of Anoxybacillus sp.25 isolate from Garga hot-spring Russia.</title>
        <authorList>
            <person name="Rozanov A.S."/>
            <person name="Kotenko A.V."/>
            <person name="Malup T.K."/>
            <person name="Peltek S.E."/>
        </authorList>
    </citation>
    <scope>NUCLEOTIDE SEQUENCE [LARGE SCALE GENOMIC DNA]</scope>
    <source>
        <strain evidence="2">25</strain>
    </source>
</reference>
<comment type="caution">
    <text evidence="2">The sequence shown here is derived from an EMBL/GenBank/DDBJ whole genome shotgun (WGS) entry which is preliminary data.</text>
</comment>
<evidence type="ECO:0000313" key="2">
    <source>
        <dbReference type="EMBL" id="KFZ32472.1"/>
    </source>
</evidence>
<evidence type="ECO:0000259" key="1">
    <source>
        <dbReference type="Pfam" id="PF21747"/>
    </source>
</evidence>
<gene>
    <name evidence="2" type="ORF">JS44_05635</name>
</gene>
<accession>A0A094IZF7</accession>
<proteinExistence type="predicted"/>
<protein>
    <recommendedName>
        <fullName evidence="1">YpoC-like domain-containing protein</fullName>
    </recommendedName>
</protein>
<sequence length="107" mass="12633">MKEKTDEREDVNDRSENVSTSALFATDTVDIDTLQPFPMMMKHVPFYYDITNEEKPWQQKERALPAVFQLWEEEKRELAPLFAKRQAKQAKDGIIRGISYFYAHYIG</sequence>
<organism evidence="2">
    <name type="scientific">Anoxybacillus flavithermus</name>
    <dbReference type="NCBI Taxonomy" id="33934"/>
    <lineage>
        <taxon>Bacteria</taxon>
        <taxon>Bacillati</taxon>
        <taxon>Bacillota</taxon>
        <taxon>Bacilli</taxon>
        <taxon>Bacillales</taxon>
        <taxon>Anoxybacillaceae</taxon>
        <taxon>Anoxybacillus</taxon>
    </lineage>
</organism>
<dbReference type="Pfam" id="PF21747">
    <property type="entry name" value="YpoC"/>
    <property type="match status" value="1"/>
</dbReference>
<dbReference type="InterPro" id="IPR048427">
    <property type="entry name" value="YpoC"/>
</dbReference>
<dbReference type="EMBL" id="JPZO01000027">
    <property type="protein sequence ID" value="KFZ32472.1"/>
    <property type="molecule type" value="Genomic_DNA"/>
</dbReference>
<name>A0A094IZF7_9BACL</name>
<feature type="domain" description="YpoC-like" evidence="1">
    <location>
        <begin position="62"/>
        <end position="103"/>
    </location>
</feature>